<reference evidence="1" key="1">
    <citation type="submission" date="2022-07" db="EMBL/GenBank/DDBJ databases">
        <title>Genome Sequence of Phlebia brevispora.</title>
        <authorList>
            <person name="Buettner E."/>
        </authorList>
    </citation>
    <scope>NUCLEOTIDE SEQUENCE</scope>
    <source>
        <strain evidence="1">MPL23</strain>
    </source>
</reference>
<name>A0ACC1T2D6_9APHY</name>
<evidence type="ECO:0000313" key="2">
    <source>
        <dbReference type="Proteomes" id="UP001148662"/>
    </source>
</evidence>
<accession>A0ACC1T2D6</accession>
<evidence type="ECO:0000313" key="1">
    <source>
        <dbReference type="EMBL" id="KAJ3551598.1"/>
    </source>
</evidence>
<comment type="caution">
    <text evidence="1">The sequence shown here is derived from an EMBL/GenBank/DDBJ whole genome shotgun (WGS) entry which is preliminary data.</text>
</comment>
<proteinExistence type="predicted"/>
<gene>
    <name evidence="1" type="ORF">NM688_g4609</name>
</gene>
<organism evidence="1 2">
    <name type="scientific">Phlebia brevispora</name>
    <dbReference type="NCBI Taxonomy" id="194682"/>
    <lineage>
        <taxon>Eukaryota</taxon>
        <taxon>Fungi</taxon>
        <taxon>Dikarya</taxon>
        <taxon>Basidiomycota</taxon>
        <taxon>Agaricomycotina</taxon>
        <taxon>Agaricomycetes</taxon>
        <taxon>Polyporales</taxon>
        <taxon>Meruliaceae</taxon>
        <taxon>Phlebia</taxon>
    </lineage>
</organism>
<dbReference type="EMBL" id="JANHOG010000779">
    <property type="protein sequence ID" value="KAJ3551598.1"/>
    <property type="molecule type" value="Genomic_DNA"/>
</dbReference>
<keyword evidence="2" id="KW-1185">Reference proteome</keyword>
<sequence length="514" mass="57613">MAAALARYESFLVNNVSTISTVESTLRSVTWILPGRFKDAELASEALSALLNVMSIYHDTILAKLANSDPKYKPLLPASPHTRYTRAWSDKDSRYKWAARLLEVIKYTELLIEMGLRRTVSSKARWKGIVVIEAIKAILRVLLLRITRRPLLSQPLPERDFDPSLLPPASDTSSPTLAPSSPPSSVPSTPEHLKNNHAPLPPHPLIVPPPPTHSPTPVEDYLLPKALTTSSVKLPTALMRTLSSHKDWVAEMLYILRPLVYAIMLSRDQETNRPLAAIAVFEFFSRHLRRVPPSTSQLERAEYAQRDKALLWYFLRGSFWKEWTKPKLEGFADRTARMPGLNVLGVVMKEWIPLIDEYYYWLAIVKEVDEVQLQPTPGFTGVQSCSFWVSESVPATDNRDSTSKGSKRTPVGDLGIVQRNGTHCMMTAIEPGGTVTMHRTSSLDYNILISGKLVLVMEDGSEELVEEPGSVVIQRGTIHAWRNPGPEWARWACVLVDAYPVVVDGKPLLAETRE</sequence>
<dbReference type="Proteomes" id="UP001148662">
    <property type="component" value="Unassembled WGS sequence"/>
</dbReference>
<protein>
    <submittedName>
        <fullName evidence="1">Uncharacterized protein</fullName>
    </submittedName>
</protein>